<reference evidence="2 3" key="1">
    <citation type="submission" date="2019-03" db="EMBL/GenBank/DDBJ databases">
        <title>Genomic Encyclopedia of Type Strains, Phase IV (KMG-IV): sequencing the most valuable type-strain genomes for metagenomic binning, comparative biology and taxonomic classification.</title>
        <authorList>
            <person name="Goeker M."/>
        </authorList>
    </citation>
    <scope>NUCLEOTIDE SEQUENCE [LARGE SCALE GENOMIC DNA]</scope>
    <source>
        <strain evidence="2 3">DSM 18401</strain>
    </source>
</reference>
<dbReference type="InterPro" id="IPR016071">
    <property type="entry name" value="Staphylococal_nuclease_OB-fold"/>
</dbReference>
<dbReference type="SUPFAM" id="SSF50199">
    <property type="entry name" value="Staphylococcal nuclease"/>
    <property type="match status" value="1"/>
</dbReference>
<dbReference type="Proteomes" id="UP000295351">
    <property type="component" value="Unassembled WGS sequence"/>
</dbReference>
<protein>
    <submittedName>
        <fullName evidence="2">Endonuclease YncB(Thermonuclease family)</fullName>
    </submittedName>
</protein>
<dbReference type="GO" id="GO:0004519">
    <property type="term" value="F:endonuclease activity"/>
    <property type="evidence" value="ECO:0007669"/>
    <property type="project" value="UniProtKB-KW"/>
</dbReference>
<keyword evidence="2" id="KW-0255">Endonuclease</keyword>
<keyword evidence="2" id="KW-0540">Nuclease</keyword>
<dbReference type="RefSeq" id="WP_133036533.1">
    <property type="nucleotide sequence ID" value="NZ_BAABEI010000002.1"/>
</dbReference>
<evidence type="ECO:0000259" key="1">
    <source>
        <dbReference type="PROSITE" id="PS50830"/>
    </source>
</evidence>
<comment type="caution">
    <text evidence="2">The sequence shown here is derived from an EMBL/GenBank/DDBJ whole genome shotgun (WGS) entry which is preliminary data.</text>
</comment>
<dbReference type="Gene3D" id="2.40.50.90">
    <property type="match status" value="1"/>
</dbReference>
<dbReference type="InterPro" id="IPR035437">
    <property type="entry name" value="SNase_OB-fold_sf"/>
</dbReference>
<gene>
    <name evidence="2" type="ORF">EV665_12718</name>
</gene>
<dbReference type="Pfam" id="PF00565">
    <property type="entry name" value="SNase"/>
    <property type="match status" value="1"/>
</dbReference>
<dbReference type="AlphaFoldDB" id="A0A4R2C762"/>
<name>A0A4R2C762_SHIGR</name>
<accession>A0A4R2C762</accession>
<proteinExistence type="predicted"/>
<organism evidence="2 3">
    <name type="scientific">Shinella granuli</name>
    <dbReference type="NCBI Taxonomy" id="323621"/>
    <lineage>
        <taxon>Bacteria</taxon>
        <taxon>Pseudomonadati</taxon>
        <taxon>Pseudomonadota</taxon>
        <taxon>Alphaproteobacteria</taxon>
        <taxon>Hyphomicrobiales</taxon>
        <taxon>Rhizobiaceae</taxon>
        <taxon>Shinella</taxon>
    </lineage>
</organism>
<evidence type="ECO:0000313" key="3">
    <source>
        <dbReference type="Proteomes" id="UP000295351"/>
    </source>
</evidence>
<keyword evidence="3" id="KW-1185">Reference proteome</keyword>
<dbReference type="EMBL" id="SLVX01000027">
    <property type="protein sequence ID" value="TCN35643.1"/>
    <property type="molecule type" value="Genomic_DNA"/>
</dbReference>
<sequence>MRARTIALGVTALLLGGVAHVITSDEFGRPERKLTLETFRPILYPSPAPDPHRAKFTLCAGPIRANCVVDGDTFWFEGIKIRIADIDAPEISQPQCAGERQAGIAARNRLLDMLNAGSFSLLTGWRDEDRYGRKLRIVARDDTSIGETLVREGLARPWSASRHGWCFADEPG</sequence>
<keyword evidence="2" id="KW-0378">Hydrolase</keyword>
<dbReference type="PROSITE" id="PS50830">
    <property type="entry name" value="TNASE_3"/>
    <property type="match status" value="1"/>
</dbReference>
<evidence type="ECO:0000313" key="2">
    <source>
        <dbReference type="EMBL" id="TCN35643.1"/>
    </source>
</evidence>
<feature type="domain" description="TNase-like" evidence="1">
    <location>
        <begin position="68"/>
        <end position="156"/>
    </location>
</feature>